<dbReference type="AlphaFoldDB" id="A0A2A6C6T0"/>
<evidence type="ECO:0000313" key="1">
    <source>
        <dbReference type="EnsemblMetazoa" id="PPA43700.1"/>
    </source>
</evidence>
<gene>
    <name evidence="1" type="primary">WBGene00282069</name>
</gene>
<dbReference type="Proteomes" id="UP000005239">
    <property type="component" value="Unassembled WGS sequence"/>
</dbReference>
<reference evidence="2" key="1">
    <citation type="journal article" date="2008" name="Nat. Genet.">
        <title>The Pristionchus pacificus genome provides a unique perspective on nematode lifestyle and parasitism.</title>
        <authorList>
            <person name="Dieterich C."/>
            <person name="Clifton S.W."/>
            <person name="Schuster L.N."/>
            <person name="Chinwalla A."/>
            <person name="Delehaunty K."/>
            <person name="Dinkelacker I."/>
            <person name="Fulton L."/>
            <person name="Fulton R."/>
            <person name="Godfrey J."/>
            <person name="Minx P."/>
            <person name="Mitreva M."/>
            <person name="Roeseler W."/>
            <person name="Tian H."/>
            <person name="Witte H."/>
            <person name="Yang S.P."/>
            <person name="Wilson R.K."/>
            <person name="Sommer R.J."/>
        </authorList>
    </citation>
    <scope>NUCLEOTIDE SEQUENCE [LARGE SCALE GENOMIC DNA]</scope>
    <source>
        <strain evidence="2">PS312</strain>
    </source>
</reference>
<reference evidence="1" key="2">
    <citation type="submission" date="2022-06" db="UniProtKB">
        <authorList>
            <consortium name="EnsemblMetazoa"/>
        </authorList>
    </citation>
    <scope>IDENTIFICATION</scope>
    <source>
        <strain evidence="1">PS312</strain>
    </source>
</reference>
<protein>
    <submittedName>
        <fullName evidence="1">Uncharacterized protein</fullName>
    </submittedName>
</protein>
<proteinExistence type="predicted"/>
<evidence type="ECO:0000313" key="2">
    <source>
        <dbReference type="Proteomes" id="UP000005239"/>
    </source>
</evidence>
<dbReference type="EnsemblMetazoa" id="PPA43700.1">
    <property type="protein sequence ID" value="PPA43700.1"/>
    <property type="gene ID" value="WBGene00282069"/>
</dbReference>
<sequence length="89" mass="9459">MATRTAADVASIGIGEICEEEEAYFQCAAEAAFTASVTGSASSSVASGLHCSCKVCLYPNERRQHIEGVINSRISPNNKDKHRLLEQGA</sequence>
<keyword evidence="2" id="KW-1185">Reference proteome</keyword>
<accession>A0A8R1Z3B9</accession>
<accession>A0A2A6C6T0</accession>
<name>A0A2A6C6T0_PRIPA</name>
<organism evidence="1 2">
    <name type="scientific">Pristionchus pacificus</name>
    <name type="common">Parasitic nematode worm</name>
    <dbReference type="NCBI Taxonomy" id="54126"/>
    <lineage>
        <taxon>Eukaryota</taxon>
        <taxon>Metazoa</taxon>
        <taxon>Ecdysozoa</taxon>
        <taxon>Nematoda</taxon>
        <taxon>Chromadorea</taxon>
        <taxon>Rhabditida</taxon>
        <taxon>Rhabditina</taxon>
        <taxon>Diplogasteromorpha</taxon>
        <taxon>Diplogasteroidea</taxon>
        <taxon>Neodiplogasteridae</taxon>
        <taxon>Pristionchus</taxon>
    </lineage>
</organism>